<dbReference type="AlphaFoldDB" id="A0A399M0G7"/>
<feature type="domain" description="Peptidase M16 C-terminal" evidence="2">
    <location>
        <begin position="207"/>
        <end position="379"/>
    </location>
</feature>
<gene>
    <name evidence="3" type="ORF">D0894_25695</name>
</gene>
<proteinExistence type="predicted"/>
<evidence type="ECO:0000313" key="4">
    <source>
        <dbReference type="Proteomes" id="UP000265875"/>
    </source>
</evidence>
<protein>
    <submittedName>
        <fullName evidence="3">Insulinase family protein</fullName>
    </submittedName>
</protein>
<reference evidence="3 4" key="1">
    <citation type="submission" date="2018-08" db="EMBL/GenBank/DDBJ databases">
        <title>Draft genome sequence of the cyanotroph, Pseudomonas monteilii BCN3.</title>
        <authorList>
            <person name="Jones L.B."/>
            <person name="Kunz D.A."/>
        </authorList>
    </citation>
    <scope>NUCLEOTIDE SEQUENCE [LARGE SCALE GENOMIC DNA]</scope>
    <source>
        <strain evidence="3 4">BCN3</strain>
    </source>
</reference>
<dbReference type="InterPro" id="IPR050361">
    <property type="entry name" value="MPP/UQCRC_Complex"/>
</dbReference>
<name>A0A399M0G7_9PSED</name>
<dbReference type="InterPro" id="IPR011249">
    <property type="entry name" value="Metalloenz_LuxS/M16"/>
</dbReference>
<dbReference type="InterPro" id="IPR007863">
    <property type="entry name" value="Peptidase_M16_C"/>
</dbReference>
<dbReference type="Pfam" id="PF00675">
    <property type="entry name" value="Peptidase_M16"/>
    <property type="match status" value="1"/>
</dbReference>
<dbReference type="SUPFAM" id="SSF63411">
    <property type="entry name" value="LuxS/MPP-like metallohydrolase"/>
    <property type="match status" value="2"/>
</dbReference>
<feature type="domain" description="Peptidase M16 N-terminal" evidence="1">
    <location>
        <begin position="63"/>
        <end position="197"/>
    </location>
</feature>
<dbReference type="PANTHER" id="PTHR11851:SF224">
    <property type="entry name" value="PROCESSING PROTEASE"/>
    <property type="match status" value="1"/>
</dbReference>
<dbReference type="EMBL" id="QWLL01000060">
    <property type="protein sequence ID" value="RII74476.1"/>
    <property type="molecule type" value="Genomic_DNA"/>
</dbReference>
<evidence type="ECO:0000313" key="3">
    <source>
        <dbReference type="EMBL" id="RII74476.1"/>
    </source>
</evidence>
<dbReference type="InterPro" id="IPR011765">
    <property type="entry name" value="Pept_M16_N"/>
</dbReference>
<accession>A0A399M0G7</accession>
<sequence length="457" mass="49926">MNNLDPTAQQPDAADGIPAGLISARGVDLEQFEALQTPVQTWTTEGGTGVKFVEARGLPIVDMILRFKAGTTQDTAQRGLAALTLYMLDEGSQHFAAIEQADQLERRGAIMEKHIRLEHATLSLRSLSTKALLDPALELFIELVARPAFTPSALEKIKRQLMQHNTSRERHPYLRARCEAYRHLFQGHPYGNPLGSTDEGIEGISSVDLRRFHQRAYCASNLEMVLIGDLSREAAQAISQRVSQALPQGWAATELPVIPPATSATINIEQAGASTAVLLALPMNVPANDPEYPALALASTVLGAGIESRLMLELRQRRGLTYGIHAKVTPMSAGGLFTIDWEIAPKHAQSSAQLVEALLRDFIEQGPTQAELQLARIQLAGQLLRAVAQNKSLADLLAEVTSQRQPADHLDTYVERIRALTPADISAVMRRRLDLTKRVLVSVGPSARQQPLPDLDQ</sequence>
<dbReference type="GO" id="GO:0046872">
    <property type="term" value="F:metal ion binding"/>
    <property type="evidence" value="ECO:0007669"/>
    <property type="project" value="InterPro"/>
</dbReference>
<organism evidence="3 4">
    <name type="scientific">Pseudomonas monteilii</name>
    <dbReference type="NCBI Taxonomy" id="76759"/>
    <lineage>
        <taxon>Bacteria</taxon>
        <taxon>Pseudomonadati</taxon>
        <taxon>Pseudomonadota</taxon>
        <taxon>Gammaproteobacteria</taxon>
        <taxon>Pseudomonadales</taxon>
        <taxon>Pseudomonadaceae</taxon>
        <taxon>Pseudomonas</taxon>
    </lineage>
</organism>
<dbReference type="Pfam" id="PF05193">
    <property type="entry name" value="Peptidase_M16_C"/>
    <property type="match status" value="1"/>
</dbReference>
<dbReference type="RefSeq" id="WP_119371745.1">
    <property type="nucleotide sequence ID" value="NZ_QWLL01000060.1"/>
</dbReference>
<evidence type="ECO:0000259" key="2">
    <source>
        <dbReference type="Pfam" id="PF05193"/>
    </source>
</evidence>
<dbReference type="PANTHER" id="PTHR11851">
    <property type="entry name" value="METALLOPROTEASE"/>
    <property type="match status" value="1"/>
</dbReference>
<comment type="caution">
    <text evidence="3">The sequence shown here is derived from an EMBL/GenBank/DDBJ whole genome shotgun (WGS) entry which is preliminary data.</text>
</comment>
<dbReference type="Gene3D" id="3.30.830.10">
    <property type="entry name" value="Metalloenzyme, LuxS/M16 peptidase-like"/>
    <property type="match status" value="2"/>
</dbReference>
<evidence type="ECO:0000259" key="1">
    <source>
        <dbReference type="Pfam" id="PF00675"/>
    </source>
</evidence>
<dbReference type="Proteomes" id="UP000265875">
    <property type="component" value="Unassembled WGS sequence"/>
</dbReference>